<gene>
    <name evidence="2" type="ORF">ANN_27716</name>
</gene>
<comment type="caution">
    <text evidence="2">The sequence shown here is derived from an EMBL/GenBank/DDBJ whole genome shotgun (WGS) entry which is preliminary data.</text>
</comment>
<evidence type="ECO:0000313" key="3">
    <source>
        <dbReference type="Proteomes" id="UP001148838"/>
    </source>
</evidence>
<accession>A0ABQ8RV23</accession>
<sequence length="181" mass="20490">MATNARKSVSVFHSGLLRFVNSIVDESEGSDASECEVENELDYNSEHDTESEQDYDSDGVDEGVNQPNGVSLNFYCKDAYKWTATEPNRNRTPAHNIVIKVPTLKGKAKNLGNSCNPSQAWECLFTEDMITEIFVHTNEKISSHRANFSYTTRTELRETNVVELRAFFRVPILQSSFEIKP</sequence>
<protein>
    <submittedName>
        <fullName evidence="2">Uncharacterized protein</fullName>
    </submittedName>
</protein>
<reference evidence="2 3" key="1">
    <citation type="journal article" date="2022" name="Allergy">
        <title>Genome assembly and annotation of Periplaneta americana reveal a comprehensive cockroach allergen profile.</title>
        <authorList>
            <person name="Wang L."/>
            <person name="Xiong Q."/>
            <person name="Saelim N."/>
            <person name="Wang L."/>
            <person name="Nong W."/>
            <person name="Wan A.T."/>
            <person name="Shi M."/>
            <person name="Liu X."/>
            <person name="Cao Q."/>
            <person name="Hui J.H.L."/>
            <person name="Sookrung N."/>
            <person name="Leung T.F."/>
            <person name="Tungtrongchitr A."/>
            <person name="Tsui S.K.W."/>
        </authorList>
    </citation>
    <scope>NUCLEOTIDE SEQUENCE [LARGE SCALE GENOMIC DNA]</scope>
    <source>
        <strain evidence="2">PWHHKU_190912</strain>
    </source>
</reference>
<proteinExistence type="predicted"/>
<feature type="compositionally biased region" description="Acidic residues" evidence="1">
    <location>
        <begin position="28"/>
        <end position="43"/>
    </location>
</feature>
<keyword evidence="3" id="KW-1185">Reference proteome</keyword>
<organism evidence="2 3">
    <name type="scientific">Periplaneta americana</name>
    <name type="common">American cockroach</name>
    <name type="synonym">Blatta americana</name>
    <dbReference type="NCBI Taxonomy" id="6978"/>
    <lineage>
        <taxon>Eukaryota</taxon>
        <taxon>Metazoa</taxon>
        <taxon>Ecdysozoa</taxon>
        <taxon>Arthropoda</taxon>
        <taxon>Hexapoda</taxon>
        <taxon>Insecta</taxon>
        <taxon>Pterygota</taxon>
        <taxon>Neoptera</taxon>
        <taxon>Polyneoptera</taxon>
        <taxon>Dictyoptera</taxon>
        <taxon>Blattodea</taxon>
        <taxon>Blattoidea</taxon>
        <taxon>Blattidae</taxon>
        <taxon>Blattinae</taxon>
        <taxon>Periplaneta</taxon>
    </lineage>
</organism>
<dbReference type="Proteomes" id="UP001148838">
    <property type="component" value="Unassembled WGS sequence"/>
</dbReference>
<name>A0ABQ8RV23_PERAM</name>
<evidence type="ECO:0000313" key="2">
    <source>
        <dbReference type="EMBL" id="KAJ4425522.1"/>
    </source>
</evidence>
<feature type="region of interest" description="Disordered" evidence="1">
    <location>
        <begin position="28"/>
        <end position="63"/>
    </location>
</feature>
<feature type="compositionally biased region" description="Acidic residues" evidence="1">
    <location>
        <begin position="51"/>
        <end position="61"/>
    </location>
</feature>
<evidence type="ECO:0000256" key="1">
    <source>
        <dbReference type="SAM" id="MobiDB-lite"/>
    </source>
</evidence>
<dbReference type="EMBL" id="JAJSOF020000042">
    <property type="protein sequence ID" value="KAJ4425522.1"/>
    <property type="molecule type" value="Genomic_DNA"/>
</dbReference>